<sequence length="244" mass="26769">MKVLIVDDEPLARQRAIRLMQTLDDIEIVGEAANAEQAIVEIDRLEPDALLLDIAMPGMSGIELAQRLAERESSPAIVFCTAYDEYAIAAFDAQAVGYLLKPIQRDKLTAVFGRLSRLNAAQIAALTALAPAAQRTQLASNGPQGVSLLPIAVVRYFHADNKYVSAVHPGGALLIDDSLRDLEEEFSGQFIRVHRNALVALKYIQGIERQGVNSYRVLLQDIEQGPKISRRYLPAIRARLANGI</sequence>
<dbReference type="EMBL" id="CACSIK010000004">
    <property type="protein sequence ID" value="CAA0114341.1"/>
    <property type="molecule type" value="Genomic_DNA"/>
</dbReference>
<dbReference type="InterPro" id="IPR046947">
    <property type="entry name" value="LytR-like"/>
</dbReference>
<dbReference type="Gene3D" id="3.40.50.2300">
    <property type="match status" value="1"/>
</dbReference>
<evidence type="ECO:0000313" key="8">
    <source>
        <dbReference type="Proteomes" id="UP000439591"/>
    </source>
</evidence>
<evidence type="ECO:0000259" key="4">
    <source>
        <dbReference type="PROSITE" id="PS50930"/>
    </source>
</evidence>
<name>A0A5S9QAW7_9GAMM</name>
<dbReference type="PANTHER" id="PTHR37299:SF1">
    <property type="entry name" value="STAGE 0 SPORULATION PROTEIN A HOMOLOG"/>
    <property type="match status" value="1"/>
</dbReference>
<feature type="modified residue" description="4-aspartylphosphate" evidence="2">
    <location>
        <position position="53"/>
    </location>
</feature>
<feature type="domain" description="Response regulatory" evidence="3">
    <location>
        <begin position="2"/>
        <end position="116"/>
    </location>
</feature>
<dbReference type="Pfam" id="PF00072">
    <property type="entry name" value="Response_reg"/>
    <property type="match status" value="1"/>
</dbReference>
<accession>A0A5S9QAW7</accession>
<dbReference type="PROSITE" id="PS50110">
    <property type="entry name" value="RESPONSE_REGULATORY"/>
    <property type="match status" value="1"/>
</dbReference>
<proteinExistence type="predicted"/>
<dbReference type="GO" id="GO:0003677">
    <property type="term" value="F:DNA binding"/>
    <property type="evidence" value="ECO:0007669"/>
    <property type="project" value="InterPro"/>
</dbReference>
<keyword evidence="1" id="KW-0902">Two-component regulatory system</keyword>
<protein>
    <submittedName>
        <fullName evidence="6">Transcriptional regulatory protein BtsR</fullName>
    </submittedName>
</protein>
<dbReference type="SUPFAM" id="SSF52172">
    <property type="entry name" value="CheY-like"/>
    <property type="match status" value="1"/>
</dbReference>
<dbReference type="PROSITE" id="PS50930">
    <property type="entry name" value="HTH_LYTTR"/>
    <property type="match status" value="1"/>
</dbReference>
<feature type="domain" description="HTH LytTR-type" evidence="4">
    <location>
        <begin position="148"/>
        <end position="242"/>
    </location>
</feature>
<dbReference type="Gene3D" id="2.40.50.1020">
    <property type="entry name" value="LytTr DNA-binding domain"/>
    <property type="match status" value="1"/>
</dbReference>
<evidence type="ECO:0000313" key="5">
    <source>
        <dbReference type="EMBL" id="CAA0102384.1"/>
    </source>
</evidence>
<keyword evidence="2" id="KW-0597">Phosphoprotein</keyword>
<reference evidence="7 8" key="1">
    <citation type="submission" date="2019-11" db="EMBL/GenBank/DDBJ databases">
        <authorList>
            <person name="Holert J."/>
        </authorList>
    </citation>
    <scope>NUCLEOTIDE SEQUENCE [LARGE SCALE GENOMIC DNA]</scope>
    <source>
        <strain evidence="5">BC3_2A</strain>
        <strain evidence="6">SB11_1A</strain>
    </source>
</reference>
<dbReference type="InterPro" id="IPR001789">
    <property type="entry name" value="Sig_transdc_resp-reg_receiver"/>
</dbReference>
<evidence type="ECO:0000259" key="3">
    <source>
        <dbReference type="PROSITE" id="PS50110"/>
    </source>
</evidence>
<dbReference type="SMART" id="SM00850">
    <property type="entry name" value="LytTR"/>
    <property type="match status" value="1"/>
</dbReference>
<dbReference type="RefSeq" id="WP_159270331.1">
    <property type="nucleotide sequence ID" value="NZ_CACSIK010000004.1"/>
</dbReference>
<dbReference type="EMBL" id="CACSIM010000003">
    <property type="protein sequence ID" value="CAA0102384.1"/>
    <property type="molecule type" value="Genomic_DNA"/>
</dbReference>
<evidence type="ECO:0000256" key="2">
    <source>
        <dbReference type="PROSITE-ProRule" id="PRU00169"/>
    </source>
</evidence>
<dbReference type="SMART" id="SM00448">
    <property type="entry name" value="REC"/>
    <property type="match status" value="1"/>
</dbReference>
<organism evidence="6 7">
    <name type="scientific">Zhongshania aliphaticivorans</name>
    <dbReference type="NCBI Taxonomy" id="1470434"/>
    <lineage>
        <taxon>Bacteria</taxon>
        <taxon>Pseudomonadati</taxon>
        <taxon>Pseudomonadota</taxon>
        <taxon>Gammaproteobacteria</taxon>
        <taxon>Cellvibrionales</taxon>
        <taxon>Spongiibacteraceae</taxon>
        <taxon>Zhongshania</taxon>
    </lineage>
</organism>
<dbReference type="OrthoDB" id="236568at2"/>
<dbReference type="Proteomes" id="UP000435877">
    <property type="component" value="Unassembled WGS sequence"/>
</dbReference>
<keyword evidence="7" id="KW-1185">Reference proteome</keyword>
<dbReference type="AlphaFoldDB" id="A0A5S9QAW7"/>
<gene>
    <name evidence="6" type="primary">btsR</name>
    <name evidence="6" type="ORF">IHBHHGIJ_03562</name>
    <name evidence="5" type="ORF">KFEGEMFD_01879</name>
</gene>
<dbReference type="PANTHER" id="PTHR37299">
    <property type="entry name" value="TRANSCRIPTIONAL REGULATOR-RELATED"/>
    <property type="match status" value="1"/>
</dbReference>
<evidence type="ECO:0000313" key="7">
    <source>
        <dbReference type="Proteomes" id="UP000435877"/>
    </source>
</evidence>
<evidence type="ECO:0000256" key="1">
    <source>
        <dbReference type="ARBA" id="ARBA00023012"/>
    </source>
</evidence>
<dbReference type="Pfam" id="PF04397">
    <property type="entry name" value="LytTR"/>
    <property type="match status" value="1"/>
</dbReference>
<dbReference type="GO" id="GO:0000156">
    <property type="term" value="F:phosphorelay response regulator activity"/>
    <property type="evidence" value="ECO:0007669"/>
    <property type="project" value="InterPro"/>
</dbReference>
<dbReference type="InterPro" id="IPR007492">
    <property type="entry name" value="LytTR_DNA-bd_dom"/>
</dbReference>
<dbReference type="InterPro" id="IPR011006">
    <property type="entry name" value="CheY-like_superfamily"/>
</dbReference>
<dbReference type="Proteomes" id="UP000439591">
    <property type="component" value="Unassembled WGS sequence"/>
</dbReference>
<evidence type="ECO:0000313" key="6">
    <source>
        <dbReference type="EMBL" id="CAA0114341.1"/>
    </source>
</evidence>